<reference evidence="3" key="1">
    <citation type="submission" date="2017-09" db="EMBL/GenBank/DDBJ databases">
        <title>Depth-based differentiation of microbial function through sediment-hosted aquifers and enrichment of novel symbionts in the deep terrestrial subsurface.</title>
        <authorList>
            <person name="Probst A.J."/>
            <person name="Ladd B."/>
            <person name="Jarett J.K."/>
            <person name="Geller-Mcgrath D.E."/>
            <person name="Sieber C.M.K."/>
            <person name="Emerson J.B."/>
            <person name="Anantharaman K."/>
            <person name="Thomas B.C."/>
            <person name="Malmstrom R."/>
            <person name="Stieglmeier M."/>
            <person name="Klingl A."/>
            <person name="Woyke T."/>
            <person name="Ryan C.M."/>
            <person name="Banfield J.F."/>
        </authorList>
    </citation>
    <scope>NUCLEOTIDE SEQUENCE [LARGE SCALE GENOMIC DNA]</scope>
</reference>
<feature type="transmembrane region" description="Helical" evidence="1">
    <location>
        <begin position="110"/>
        <end position="130"/>
    </location>
</feature>
<evidence type="ECO:0000313" key="2">
    <source>
        <dbReference type="EMBL" id="PJE64842.1"/>
    </source>
</evidence>
<evidence type="ECO:0000313" key="3">
    <source>
        <dbReference type="Proteomes" id="UP000229098"/>
    </source>
</evidence>
<accession>A0A2M8KY77</accession>
<keyword evidence="1" id="KW-0472">Membrane</keyword>
<sequence>MNEKDFAEKVLNKIENEHIEPKPRWSFFVVHYMLWSAGIFAALLLSVAVTLIVFLVANNEWDVYPFLGIGVFSFILSTIPYIWIVMACVFLGVTVYNVRHTRNGYQYNTVPFAVIVLGIPVILGGVWFMVGIGDSVDDALAKHMSIYRYMPGVRHAKWDMPESGFLAGEIMSIADASASFMLKDFRGREWRVMFGDAGLAEGQSVEEYMRVRMIGRKTGEKEFTACVVHPWIIYGRARQFTGMDYGVRTVSERERVRVAECLSRGM</sequence>
<keyword evidence="1" id="KW-0812">Transmembrane</keyword>
<feature type="transmembrane region" description="Helical" evidence="1">
    <location>
        <begin position="32"/>
        <end position="57"/>
    </location>
</feature>
<name>A0A2M8KY77_9BACT</name>
<dbReference type="Proteomes" id="UP000229098">
    <property type="component" value="Unassembled WGS sequence"/>
</dbReference>
<feature type="transmembrane region" description="Helical" evidence="1">
    <location>
        <begin position="69"/>
        <end position="98"/>
    </location>
</feature>
<keyword evidence="1" id="KW-1133">Transmembrane helix</keyword>
<comment type="caution">
    <text evidence="2">The sequence shown here is derived from an EMBL/GenBank/DDBJ whole genome shotgun (WGS) entry which is preliminary data.</text>
</comment>
<gene>
    <name evidence="2" type="ORF">COU90_01090</name>
</gene>
<organism evidence="2 3">
    <name type="scientific">Candidatus Ryanbacteria bacterium CG10_big_fil_rev_8_21_14_0_10_43_42</name>
    <dbReference type="NCBI Taxonomy" id="1974864"/>
    <lineage>
        <taxon>Bacteria</taxon>
        <taxon>Candidatus Ryaniibacteriota</taxon>
    </lineage>
</organism>
<protein>
    <submittedName>
        <fullName evidence="2">Uncharacterized protein</fullName>
    </submittedName>
</protein>
<proteinExistence type="predicted"/>
<dbReference type="EMBL" id="PFEF01000003">
    <property type="protein sequence ID" value="PJE64842.1"/>
    <property type="molecule type" value="Genomic_DNA"/>
</dbReference>
<dbReference type="AlphaFoldDB" id="A0A2M8KY77"/>
<evidence type="ECO:0000256" key="1">
    <source>
        <dbReference type="SAM" id="Phobius"/>
    </source>
</evidence>